<dbReference type="AlphaFoldDB" id="A0A2U8FPX3"/>
<dbReference type="GO" id="GO:0055085">
    <property type="term" value="P:transmembrane transport"/>
    <property type="evidence" value="ECO:0007669"/>
    <property type="project" value="InterPro"/>
</dbReference>
<feature type="transmembrane region" description="Helical" evidence="5">
    <location>
        <begin position="385"/>
        <end position="403"/>
    </location>
</feature>
<keyword evidence="3 5" id="KW-1133">Transmembrane helix</keyword>
<dbReference type="OrthoDB" id="9769739at2"/>
<dbReference type="EMBL" id="CP029210">
    <property type="protein sequence ID" value="AWI53095.1"/>
    <property type="molecule type" value="Genomic_DNA"/>
</dbReference>
<keyword evidence="4 5" id="KW-0472">Membrane</keyword>
<name>A0A2U8FPX3_9BURK</name>
<proteinExistence type="predicted"/>
<feature type="transmembrane region" description="Helical" evidence="5">
    <location>
        <begin position="32"/>
        <end position="51"/>
    </location>
</feature>
<evidence type="ECO:0000313" key="8">
    <source>
        <dbReference type="Proteomes" id="UP000244892"/>
    </source>
</evidence>
<dbReference type="InterPro" id="IPR001902">
    <property type="entry name" value="SLC26A/SulP_fam"/>
</dbReference>
<feature type="transmembrane region" description="Helical" evidence="5">
    <location>
        <begin position="226"/>
        <end position="246"/>
    </location>
</feature>
<evidence type="ECO:0000259" key="6">
    <source>
        <dbReference type="PROSITE" id="PS50801"/>
    </source>
</evidence>
<feature type="transmembrane region" description="Helical" evidence="5">
    <location>
        <begin position="285"/>
        <end position="309"/>
    </location>
</feature>
<dbReference type="Gene3D" id="3.30.750.24">
    <property type="entry name" value="STAS domain"/>
    <property type="match status" value="1"/>
</dbReference>
<organism evidence="7 8">
    <name type="scientific">Aquabacterium olei</name>
    <dbReference type="NCBI Taxonomy" id="1296669"/>
    <lineage>
        <taxon>Bacteria</taxon>
        <taxon>Pseudomonadati</taxon>
        <taxon>Pseudomonadota</taxon>
        <taxon>Betaproteobacteria</taxon>
        <taxon>Burkholderiales</taxon>
        <taxon>Aquabacterium</taxon>
    </lineage>
</organism>
<protein>
    <submittedName>
        <fullName evidence="7">Sodium-independent anion transporter</fullName>
    </submittedName>
</protein>
<dbReference type="Pfam" id="PF00916">
    <property type="entry name" value="Sulfate_transp"/>
    <property type="match status" value="1"/>
</dbReference>
<feature type="transmembrane region" description="Helical" evidence="5">
    <location>
        <begin position="147"/>
        <end position="167"/>
    </location>
</feature>
<comment type="subcellular location">
    <subcellularLocation>
        <location evidence="1">Membrane</location>
        <topology evidence="1">Multi-pass membrane protein</topology>
    </subcellularLocation>
</comment>
<dbReference type="PANTHER" id="PTHR11814">
    <property type="entry name" value="SULFATE TRANSPORTER"/>
    <property type="match status" value="1"/>
</dbReference>
<evidence type="ECO:0000256" key="5">
    <source>
        <dbReference type="SAM" id="Phobius"/>
    </source>
</evidence>
<evidence type="ECO:0000256" key="3">
    <source>
        <dbReference type="ARBA" id="ARBA00022989"/>
    </source>
</evidence>
<evidence type="ECO:0000256" key="2">
    <source>
        <dbReference type="ARBA" id="ARBA00022692"/>
    </source>
</evidence>
<dbReference type="CDD" id="cd07042">
    <property type="entry name" value="STAS_SulP_like_sulfate_transporter"/>
    <property type="match status" value="1"/>
</dbReference>
<feature type="transmembrane region" description="Helical" evidence="5">
    <location>
        <begin position="187"/>
        <end position="205"/>
    </location>
</feature>
<feature type="transmembrane region" description="Helical" evidence="5">
    <location>
        <begin position="107"/>
        <end position="127"/>
    </location>
</feature>
<sequence length="593" mass="62073">MQAHAPVTDPAPWSWPPPWVRQWQRADLHGDVVAGLVVAVMLVPQSLAYAMLAGLPVQAGLLASVLPLVAYAAFGSSRAMSVGPAAITSLMVAQTLSPMAAPGSAHYQALAWCLALGSALVLGLMGWRRLGFLSQLLSGPVVQGFTVASALLILVGQAAPLVGWAGLGHTLPDMARALAQRVQASGWPAWGDAVVGLATLAVLMAGRPLAAFIGRMLRWPAARTDVLSRLWPLVGLLAAVGVAELLQRGLDAFVHRVGAVSLFSEGGATLWPDAAALAQVDVPSLLVPVLLISLVGFVSSMSVAQTFALRQGDRVDADRELLGLGAANLGSTLLGGMPVSGGLSRSVVNEAAGARSPLSGLVSAGVLVVMLAALLPALALLPKAALAAVIMTAVSGLLTLRPLREAARTDRSEAGAFVGTAVGVLLVGFEAGILLGMAWSIGAMIWRHSQPHVAEVGRLPGTEHFRNVQRHQVERLPGAIWLRVDDSLDFTNIQRVEQALCALIQARPEARHVVVLMSAVNHVDHTAGQALLTFDAAQQAQGRTLWLAEIKGPVMDRLHAAGIAERFEGRIVRSGQDAWLRLTSLVAEPCYVI</sequence>
<keyword evidence="8" id="KW-1185">Reference proteome</keyword>
<dbReference type="InterPro" id="IPR011547">
    <property type="entry name" value="SLC26A/SulP_dom"/>
</dbReference>
<dbReference type="InterPro" id="IPR036513">
    <property type="entry name" value="STAS_dom_sf"/>
</dbReference>
<dbReference type="SUPFAM" id="SSF52091">
    <property type="entry name" value="SpoIIaa-like"/>
    <property type="match status" value="1"/>
</dbReference>
<dbReference type="Pfam" id="PF01740">
    <property type="entry name" value="STAS"/>
    <property type="match status" value="1"/>
</dbReference>
<dbReference type="PROSITE" id="PS50801">
    <property type="entry name" value="STAS"/>
    <property type="match status" value="1"/>
</dbReference>
<feature type="transmembrane region" description="Helical" evidence="5">
    <location>
        <begin position="57"/>
        <end position="74"/>
    </location>
</feature>
<dbReference type="Proteomes" id="UP000244892">
    <property type="component" value="Chromosome"/>
</dbReference>
<dbReference type="KEGG" id="aon:DEH84_06350"/>
<dbReference type="InterPro" id="IPR002645">
    <property type="entry name" value="STAS_dom"/>
</dbReference>
<dbReference type="RefSeq" id="WP_109035797.1">
    <property type="nucleotide sequence ID" value="NZ_CP029210.1"/>
</dbReference>
<keyword evidence="2 5" id="KW-0812">Transmembrane</keyword>
<accession>A0A2U8FPX3</accession>
<evidence type="ECO:0000256" key="1">
    <source>
        <dbReference type="ARBA" id="ARBA00004141"/>
    </source>
</evidence>
<feature type="domain" description="STAS" evidence="6">
    <location>
        <begin position="469"/>
        <end position="565"/>
    </location>
</feature>
<feature type="transmembrane region" description="Helical" evidence="5">
    <location>
        <begin position="360"/>
        <end position="378"/>
    </location>
</feature>
<feature type="transmembrane region" description="Helical" evidence="5">
    <location>
        <begin position="415"/>
        <end position="439"/>
    </location>
</feature>
<evidence type="ECO:0000313" key="7">
    <source>
        <dbReference type="EMBL" id="AWI53095.1"/>
    </source>
</evidence>
<evidence type="ECO:0000256" key="4">
    <source>
        <dbReference type="ARBA" id="ARBA00023136"/>
    </source>
</evidence>
<reference evidence="7 8" key="1">
    <citation type="submission" date="2018-05" db="EMBL/GenBank/DDBJ databases">
        <title>complete genome sequence of Aquabacterium olei NBRC 110486.</title>
        <authorList>
            <person name="Tang B."/>
            <person name="Chang J."/>
            <person name="Zhang L."/>
            <person name="Yang H."/>
        </authorList>
    </citation>
    <scope>NUCLEOTIDE SEQUENCE [LARGE SCALE GENOMIC DNA]</scope>
    <source>
        <strain evidence="7 8">NBRC 110486</strain>
    </source>
</reference>
<gene>
    <name evidence="7" type="ORF">DEH84_06350</name>
</gene>
<dbReference type="GO" id="GO:0016020">
    <property type="term" value="C:membrane"/>
    <property type="evidence" value="ECO:0007669"/>
    <property type="project" value="UniProtKB-SubCell"/>
</dbReference>